<keyword evidence="7" id="KW-1185">Reference proteome</keyword>
<dbReference type="Proteomes" id="UP001144372">
    <property type="component" value="Unassembled WGS sequence"/>
</dbReference>
<gene>
    <name evidence="6" type="ORF">DAMNIGENAA_28980</name>
</gene>
<feature type="domain" description="PilZ" evidence="4">
    <location>
        <begin position="109"/>
        <end position="216"/>
    </location>
</feature>
<proteinExistence type="predicted"/>
<dbReference type="InterPro" id="IPR012349">
    <property type="entry name" value="Split_barrel_FMN-bd"/>
</dbReference>
<dbReference type="Pfam" id="PF12945">
    <property type="entry name" value="PilZNR"/>
    <property type="match status" value="1"/>
</dbReference>
<dbReference type="GO" id="GO:0035438">
    <property type="term" value="F:cyclic-di-GMP binding"/>
    <property type="evidence" value="ECO:0007669"/>
    <property type="project" value="InterPro"/>
</dbReference>
<organism evidence="6 7">
    <name type="scientific">Desulforhabdus amnigena</name>
    <dbReference type="NCBI Taxonomy" id="40218"/>
    <lineage>
        <taxon>Bacteria</taxon>
        <taxon>Pseudomonadati</taxon>
        <taxon>Thermodesulfobacteriota</taxon>
        <taxon>Syntrophobacteria</taxon>
        <taxon>Syntrophobacterales</taxon>
        <taxon>Syntrophobacteraceae</taxon>
        <taxon>Desulforhabdus</taxon>
    </lineage>
</organism>
<keyword evidence="2" id="KW-0547">Nucleotide-binding</keyword>
<dbReference type="EMBL" id="BSDR01000001">
    <property type="protein sequence ID" value="GLI35465.1"/>
    <property type="molecule type" value="Genomic_DNA"/>
</dbReference>
<evidence type="ECO:0000259" key="5">
    <source>
        <dbReference type="Pfam" id="PF12945"/>
    </source>
</evidence>
<keyword evidence="1" id="KW-0973">c-di-GMP</keyword>
<dbReference type="InterPro" id="IPR009875">
    <property type="entry name" value="PilZ_domain"/>
</dbReference>
<dbReference type="InterPro" id="IPR009926">
    <property type="entry name" value="T3SS_YcgR_PilZN"/>
</dbReference>
<dbReference type="AlphaFoldDB" id="A0A9W6FV33"/>
<dbReference type="Gene3D" id="2.40.10.220">
    <property type="entry name" value="predicted glycosyltransferase like domains"/>
    <property type="match status" value="1"/>
</dbReference>
<dbReference type="Gene3D" id="2.30.110.10">
    <property type="entry name" value="Electron Transport, Fmn-binding Protein, Chain A"/>
    <property type="match status" value="1"/>
</dbReference>
<evidence type="ECO:0000313" key="6">
    <source>
        <dbReference type="EMBL" id="GLI35465.1"/>
    </source>
</evidence>
<dbReference type="SUPFAM" id="SSF141371">
    <property type="entry name" value="PilZ domain-like"/>
    <property type="match status" value="2"/>
</dbReference>
<evidence type="ECO:0000256" key="1">
    <source>
        <dbReference type="ARBA" id="ARBA00022636"/>
    </source>
</evidence>
<name>A0A9W6FV33_9BACT</name>
<feature type="domain" description="Type III secretion system flagellar brake protein YcgR PilZN" evidence="5">
    <location>
        <begin position="21"/>
        <end position="101"/>
    </location>
</feature>
<evidence type="ECO:0000256" key="3">
    <source>
        <dbReference type="ARBA" id="ARBA00023143"/>
    </source>
</evidence>
<reference evidence="6" key="1">
    <citation type="submission" date="2022-12" db="EMBL/GenBank/DDBJ databases">
        <title>Reference genome sequencing for broad-spectrum identification of bacterial and archaeal isolates by mass spectrometry.</title>
        <authorList>
            <person name="Sekiguchi Y."/>
            <person name="Tourlousse D.M."/>
        </authorList>
    </citation>
    <scope>NUCLEOTIDE SEQUENCE</scope>
    <source>
        <strain evidence="6">ASRB1</strain>
    </source>
</reference>
<comment type="caution">
    <text evidence="6">The sequence shown here is derived from an EMBL/GenBank/DDBJ whole genome shotgun (WGS) entry which is preliminary data.</text>
</comment>
<dbReference type="Pfam" id="PF07238">
    <property type="entry name" value="PilZ"/>
    <property type="match status" value="1"/>
</dbReference>
<evidence type="ECO:0000313" key="7">
    <source>
        <dbReference type="Proteomes" id="UP001144372"/>
    </source>
</evidence>
<dbReference type="RefSeq" id="WP_281795308.1">
    <property type="nucleotide sequence ID" value="NZ_BSDR01000001.1"/>
</dbReference>
<protein>
    <submittedName>
        <fullName evidence="6">Pilus assembly protein PilZ</fullName>
    </submittedName>
</protein>
<keyword evidence="3" id="KW-0975">Bacterial flagellum</keyword>
<evidence type="ECO:0000256" key="2">
    <source>
        <dbReference type="ARBA" id="ARBA00022741"/>
    </source>
</evidence>
<sequence>MENDRPVEKTEVAKELSIGLGSQLFIQIQGTSSRLKSILVGALPGRYLILTAPRTPGVESYIYEGNTVTITFLSEGVVYGFRANILNHIFVPARLVFLSYPEKIEKHELRRHYRVECNIPAEISLEGHDAVYRGVILDISTGGCKFTFLEPENLNEHPIQVGDRLNTTFELMGIRNIRTISGEIRSLSMDDKKVTLGISFDQTNTELLNKIESYVNSVIKFL</sequence>
<accession>A0A9W6FV33</accession>
<evidence type="ECO:0000259" key="4">
    <source>
        <dbReference type="Pfam" id="PF07238"/>
    </source>
</evidence>